<dbReference type="Proteomes" id="UP000031967">
    <property type="component" value="Unassembled WGS sequence"/>
</dbReference>
<comment type="caution">
    <text evidence="2">The sequence shown here is derived from an EMBL/GenBank/DDBJ whole genome shotgun (WGS) entry which is preliminary data.</text>
</comment>
<evidence type="ECO:0008006" key="4">
    <source>
        <dbReference type="Google" id="ProtNLM"/>
    </source>
</evidence>
<dbReference type="InterPro" id="IPR014717">
    <property type="entry name" value="Transl_elong_EF1B/ribsomal_bS6"/>
</dbReference>
<reference evidence="2 3" key="1">
    <citation type="submission" date="2014-12" db="EMBL/GenBank/DDBJ databases">
        <title>Draft genome sequence of Paenibacillus kamchatkensis strain B-2647.</title>
        <authorList>
            <person name="Karlyshev A.V."/>
            <person name="Kudryashova E.B."/>
        </authorList>
    </citation>
    <scope>NUCLEOTIDE SEQUENCE [LARGE SCALE GENOMIC DNA]</scope>
    <source>
        <strain evidence="2 3">VKM B-2647</strain>
    </source>
</reference>
<evidence type="ECO:0000256" key="1">
    <source>
        <dbReference type="SAM" id="MobiDB-lite"/>
    </source>
</evidence>
<protein>
    <recommendedName>
        <fullName evidence="4">Type IV pilus assembly protein PilO</fullName>
    </recommendedName>
</protein>
<dbReference type="Gene3D" id="3.30.70.60">
    <property type="match status" value="1"/>
</dbReference>
<gene>
    <name evidence="2" type="ORF">SD70_00700</name>
</gene>
<sequence length="236" mass="25015">MKKMTQLITVYARKPLVIFLLVVCAGVLLNAGLFAGMLLPQLAKRQLLEQQLQMAARQRKTLESQPVQARASAADSERLAKQLPAEDELPAFLVSLSDIEKQSGAKVLNVSIMDGPAANAKAASPPAAASQAQAGAPQAQTATPQAQAANPAIAERQVKLDVDGTYAQLLLFINQLQQIDRITTVRQWQLTSGSGPGAASNPLQIQTLPFKLSLTCSIFKNVLPQNANAGQSGGKP</sequence>
<dbReference type="EMBL" id="JXAK01000001">
    <property type="protein sequence ID" value="KIL42461.1"/>
    <property type="molecule type" value="Genomic_DNA"/>
</dbReference>
<name>A0ABR5AN64_9BACL</name>
<feature type="region of interest" description="Disordered" evidence="1">
    <location>
        <begin position="119"/>
        <end position="142"/>
    </location>
</feature>
<accession>A0ABR5AN64</accession>
<evidence type="ECO:0000313" key="3">
    <source>
        <dbReference type="Proteomes" id="UP000031967"/>
    </source>
</evidence>
<dbReference type="RefSeq" id="WP_041044779.1">
    <property type="nucleotide sequence ID" value="NZ_JXAK01000001.1"/>
</dbReference>
<keyword evidence="3" id="KW-1185">Reference proteome</keyword>
<proteinExistence type="predicted"/>
<feature type="region of interest" description="Disordered" evidence="1">
    <location>
        <begin position="59"/>
        <end position="79"/>
    </location>
</feature>
<evidence type="ECO:0000313" key="2">
    <source>
        <dbReference type="EMBL" id="KIL42461.1"/>
    </source>
</evidence>
<organism evidence="2 3">
    <name type="scientific">Gordoniibacillus kamchatkensis</name>
    <dbReference type="NCBI Taxonomy" id="1590651"/>
    <lineage>
        <taxon>Bacteria</taxon>
        <taxon>Bacillati</taxon>
        <taxon>Bacillota</taxon>
        <taxon>Bacilli</taxon>
        <taxon>Bacillales</taxon>
        <taxon>Paenibacillaceae</taxon>
        <taxon>Gordoniibacillus</taxon>
    </lineage>
</organism>